<dbReference type="PANTHER" id="PTHR11228">
    <property type="entry name" value="RADICAL SAM DOMAIN PROTEIN"/>
    <property type="match status" value="1"/>
</dbReference>
<dbReference type="SFLD" id="SFLDG01067">
    <property type="entry name" value="SPASM/twitch_domain_containing"/>
    <property type="match status" value="1"/>
</dbReference>
<protein>
    <submittedName>
        <fullName evidence="8">Radical SAM/SPASM domain-containing protein</fullName>
    </submittedName>
</protein>
<dbReference type="SFLD" id="SFLDG01387">
    <property type="entry name" value="BtrN-like_SPASM_domain_contain"/>
    <property type="match status" value="1"/>
</dbReference>
<keyword evidence="6" id="KW-0411">Iron-sulfur</keyword>
<dbReference type="InterPro" id="IPR034391">
    <property type="entry name" value="AdoMet-like_SPASM_containing"/>
</dbReference>
<keyword evidence="4" id="KW-0479">Metal-binding</keyword>
<dbReference type="PROSITE" id="PS01305">
    <property type="entry name" value="MOAA_NIFB_PQQE"/>
    <property type="match status" value="1"/>
</dbReference>
<evidence type="ECO:0000256" key="6">
    <source>
        <dbReference type="ARBA" id="ARBA00023014"/>
    </source>
</evidence>
<dbReference type="PANTHER" id="PTHR11228:SF35">
    <property type="entry name" value="MOLYBDENUM COFACTOR BIOSYNTHESIS PROTEIN A-RELATED"/>
    <property type="match status" value="1"/>
</dbReference>
<dbReference type="Gene3D" id="3.20.20.70">
    <property type="entry name" value="Aldolase class I"/>
    <property type="match status" value="2"/>
</dbReference>
<dbReference type="Pfam" id="PF04055">
    <property type="entry name" value="Radical_SAM"/>
    <property type="match status" value="1"/>
</dbReference>
<evidence type="ECO:0000313" key="8">
    <source>
        <dbReference type="EMBL" id="MFC3032908.1"/>
    </source>
</evidence>
<accession>A0ABV7CJV8</accession>
<proteinExistence type="predicted"/>
<dbReference type="PROSITE" id="PS51918">
    <property type="entry name" value="RADICAL_SAM"/>
    <property type="match status" value="1"/>
</dbReference>
<feature type="domain" description="Radical SAM core" evidence="7">
    <location>
        <begin position="7"/>
        <end position="228"/>
    </location>
</feature>
<evidence type="ECO:0000256" key="4">
    <source>
        <dbReference type="ARBA" id="ARBA00022723"/>
    </source>
</evidence>
<dbReference type="RefSeq" id="WP_377123866.1">
    <property type="nucleotide sequence ID" value="NZ_JBHRSD010000017.1"/>
</dbReference>
<dbReference type="InterPro" id="IPR023885">
    <property type="entry name" value="4Fe4S-binding_SPASM_dom"/>
</dbReference>
<comment type="cofactor">
    <cofactor evidence="1">
        <name>[4Fe-4S] cluster</name>
        <dbReference type="ChEBI" id="CHEBI:49883"/>
    </cofactor>
</comment>
<keyword evidence="3" id="KW-0949">S-adenosyl-L-methionine</keyword>
<dbReference type="InterPro" id="IPR058240">
    <property type="entry name" value="rSAM_sf"/>
</dbReference>
<dbReference type="CDD" id="cd21109">
    <property type="entry name" value="SPASM"/>
    <property type="match status" value="1"/>
</dbReference>
<evidence type="ECO:0000313" key="9">
    <source>
        <dbReference type="Proteomes" id="UP001595453"/>
    </source>
</evidence>
<evidence type="ECO:0000256" key="3">
    <source>
        <dbReference type="ARBA" id="ARBA00022691"/>
    </source>
</evidence>
<dbReference type="InterPro" id="IPR050377">
    <property type="entry name" value="Radical_SAM_PqqE_MftC-like"/>
</dbReference>
<evidence type="ECO:0000256" key="1">
    <source>
        <dbReference type="ARBA" id="ARBA00001966"/>
    </source>
</evidence>
<dbReference type="InterPro" id="IPR007197">
    <property type="entry name" value="rSAM"/>
</dbReference>
<organism evidence="8 9">
    <name type="scientific">Pseudoalteromonas fenneropenaei</name>
    <dbReference type="NCBI Taxonomy" id="1737459"/>
    <lineage>
        <taxon>Bacteria</taxon>
        <taxon>Pseudomonadati</taxon>
        <taxon>Pseudomonadota</taxon>
        <taxon>Gammaproteobacteria</taxon>
        <taxon>Alteromonadales</taxon>
        <taxon>Pseudoalteromonadaceae</taxon>
        <taxon>Pseudoalteromonas</taxon>
    </lineage>
</organism>
<evidence type="ECO:0000256" key="5">
    <source>
        <dbReference type="ARBA" id="ARBA00023004"/>
    </source>
</evidence>
<gene>
    <name evidence="8" type="ORF">ACFOEE_10285</name>
</gene>
<evidence type="ECO:0000256" key="2">
    <source>
        <dbReference type="ARBA" id="ARBA00022485"/>
    </source>
</evidence>
<dbReference type="Proteomes" id="UP001595453">
    <property type="component" value="Unassembled WGS sequence"/>
</dbReference>
<dbReference type="InterPro" id="IPR013785">
    <property type="entry name" value="Aldolase_TIM"/>
</dbReference>
<dbReference type="SUPFAM" id="SSF102114">
    <property type="entry name" value="Radical SAM enzymes"/>
    <property type="match status" value="1"/>
</dbReference>
<keyword evidence="2" id="KW-0004">4Fe-4S</keyword>
<dbReference type="InterPro" id="IPR000385">
    <property type="entry name" value="MoaA_NifB_PqqE_Fe-S-bd_CS"/>
</dbReference>
<reference evidence="9" key="1">
    <citation type="journal article" date="2019" name="Int. J. Syst. Evol. Microbiol.">
        <title>The Global Catalogue of Microorganisms (GCM) 10K type strain sequencing project: providing services to taxonomists for standard genome sequencing and annotation.</title>
        <authorList>
            <consortium name="The Broad Institute Genomics Platform"/>
            <consortium name="The Broad Institute Genome Sequencing Center for Infectious Disease"/>
            <person name="Wu L."/>
            <person name="Ma J."/>
        </authorList>
    </citation>
    <scope>NUCLEOTIDE SEQUENCE [LARGE SCALE GENOMIC DNA]</scope>
    <source>
        <strain evidence="9">KCTC 42730</strain>
    </source>
</reference>
<name>A0ABV7CJV8_9GAMM</name>
<keyword evidence="9" id="KW-1185">Reference proteome</keyword>
<dbReference type="EMBL" id="JBHRSD010000017">
    <property type="protein sequence ID" value="MFC3032908.1"/>
    <property type="molecule type" value="Genomic_DNA"/>
</dbReference>
<comment type="caution">
    <text evidence="8">The sequence shown here is derived from an EMBL/GenBank/DDBJ whole genome shotgun (WGS) entry which is preliminary data.</text>
</comment>
<dbReference type="Pfam" id="PF13186">
    <property type="entry name" value="SPASM"/>
    <property type="match status" value="1"/>
</dbReference>
<dbReference type="CDD" id="cd01335">
    <property type="entry name" value="Radical_SAM"/>
    <property type="match status" value="1"/>
</dbReference>
<dbReference type="SFLD" id="SFLDS00029">
    <property type="entry name" value="Radical_SAM"/>
    <property type="match status" value="1"/>
</dbReference>
<evidence type="ECO:0000259" key="7">
    <source>
        <dbReference type="PROSITE" id="PS51918"/>
    </source>
</evidence>
<sequence>MTNILQSQLPLWVTLQLTDACNLRCKMCYEWGENGAYHGKVLERLDKETVFKVIDECLPVKPYFALFGGEPMMYPWFDEVVQRIRDGGARVDIPTNGMFLSRKAEKLLASPPNRIWVSLDGPKHINDEQRGNGVFDAVQEGVRTLFELRTSRGLSEPKIGYTFIVTPLTHLYVKGFVEQCLDLDMVDHLSIEFQTFATEDEHQQHLQLFKRLFDVPETPCAAGMVAPKHRFEMMDFEELAKQISWVEQQCRQRGIYFVSYPKTISAENYRAYFYKDYKNLLDSRTRCHFPWIYMEVAANGDVTPCHTFYDYAVGNVNHQSVSEIWRGPKMERLRGGLRQAGGLFPICGSCARYYADPSKR</sequence>
<keyword evidence="5" id="KW-0408">Iron</keyword>